<dbReference type="EMBL" id="AP021936">
    <property type="protein sequence ID" value="BBQ47218.1"/>
    <property type="molecule type" value="Genomic_DNA"/>
</dbReference>
<dbReference type="Pfam" id="PF02384">
    <property type="entry name" value="N6_Mtase"/>
    <property type="match status" value="1"/>
</dbReference>
<dbReference type="RefSeq" id="WP_005066918.1">
    <property type="nucleotide sequence ID" value="NZ_AP021936.1"/>
</dbReference>
<evidence type="ECO:0000256" key="1">
    <source>
        <dbReference type="ARBA" id="ARBA00006594"/>
    </source>
</evidence>
<name>A0A6H2VDR9_ACIPI</name>
<evidence type="ECO:0000259" key="8">
    <source>
        <dbReference type="Pfam" id="PF02384"/>
    </source>
</evidence>
<evidence type="ECO:0000313" key="9">
    <source>
        <dbReference type="EMBL" id="BBQ47218.1"/>
    </source>
</evidence>
<dbReference type="REBASE" id="639143">
    <property type="entry name" value="M.ApiTCMORF1075P"/>
</dbReference>
<protein>
    <recommendedName>
        <fullName evidence="2">site-specific DNA-methyltransferase (adenine-specific)</fullName>
        <ecNumber evidence="2">2.1.1.72</ecNumber>
    </recommendedName>
</protein>
<evidence type="ECO:0000256" key="7">
    <source>
        <dbReference type="ARBA" id="ARBA00047942"/>
    </source>
</evidence>
<reference evidence="9 11" key="1">
    <citation type="submission" date="2019-12" db="EMBL/GenBank/DDBJ databases">
        <title>complete genome sequences of Acinetobacter pittii str. WP2-W18-ESBL-11 isolated from wastewater treatment plant effluent.</title>
        <authorList>
            <person name="Sekizuka T."/>
            <person name="Itokawa K."/>
            <person name="Yatsu K."/>
            <person name="Inamine Y."/>
            <person name="Kuroda M."/>
        </authorList>
    </citation>
    <scope>NUCLEOTIDE SEQUENCE [LARGE SCALE GENOMIC DNA]</scope>
    <source>
        <strain evidence="9 11">WP2-W18-ESBL-11</strain>
    </source>
</reference>
<evidence type="ECO:0000256" key="5">
    <source>
        <dbReference type="ARBA" id="ARBA00022691"/>
    </source>
</evidence>
<evidence type="ECO:0000256" key="3">
    <source>
        <dbReference type="ARBA" id="ARBA00022603"/>
    </source>
</evidence>
<feature type="domain" description="DNA methylase adenine-specific" evidence="8">
    <location>
        <begin position="297"/>
        <end position="598"/>
    </location>
</feature>
<proteinExistence type="inferred from homology"/>
<dbReference type="Proteomes" id="UP001055514">
    <property type="component" value="Chromosome"/>
</dbReference>
<dbReference type="InterPro" id="IPR003356">
    <property type="entry name" value="DNA_methylase_A-5"/>
</dbReference>
<dbReference type="InterPro" id="IPR051537">
    <property type="entry name" value="DNA_Adenine_Mtase"/>
</dbReference>
<evidence type="ECO:0000313" key="12">
    <source>
        <dbReference type="Proteomes" id="UP001055514"/>
    </source>
</evidence>
<dbReference type="GO" id="GO:0009007">
    <property type="term" value="F:site-specific DNA-methyltransferase (adenine-specific) activity"/>
    <property type="evidence" value="ECO:0007669"/>
    <property type="project" value="UniProtKB-EC"/>
</dbReference>
<comment type="similarity">
    <text evidence="1">Belongs to the N(4)/N(6)-methyltransferase family.</text>
</comment>
<evidence type="ECO:0000256" key="2">
    <source>
        <dbReference type="ARBA" id="ARBA00011900"/>
    </source>
</evidence>
<dbReference type="PANTHER" id="PTHR42933:SF4">
    <property type="entry name" value="TYPE I RESTRICTION ENZYME ECOKI METHYLASE SUBUNIT"/>
    <property type="match status" value="1"/>
</dbReference>
<accession>A0A6H2VDR9</accession>
<organism evidence="10 12">
    <name type="scientific">Acinetobacter pittii</name>
    <name type="common">Acinetobacter genomosp. 3</name>
    <dbReference type="NCBI Taxonomy" id="48296"/>
    <lineage>
        <taxon>Bacteria</taxon>
        <taxon>Pseudomonadati</taxon>
        <taxon>Pseudomonadota</taxon>
        <taxon>Gammaproteobacteria</taxon>
        <taxon>Moraxellales</taxon>
        <taxon>Moraxellaceae</taxon>
        <taxon>Acinetobacter</taxon>
        <taxon>Acinetobacter calcoaceticus/baumannii complex</taxon>
    </lineage>
</organism>
<evidence type="ECO:0000313" key="11">
    <source>
        <dbReference type="Proteomes" id="UP000515758"/>
    </source>
</evidence>
<dbReference type="PROSITE" id="PS00092">
    <property type="entry name" value="N6_MTASE"/>
    <property type="match status" value="1"/>
</dbReference>
<dbReference type="GO" id="GO:0032259">
    <property type="term" value="P:methylation"/>
    <property type="evidence" value="ECO:0007669"/>
    <property type="project" value="UniProtKB-KW"/>
</dbReference>
<reference evidence="10" key="2">
    <citation type="submission" date="2022-04" db="EMBL/GenBank/DDBJ databases">
        <title>Emergence of ST220 Acinetobacter pittii strain in bloodstream infection, which co-producing chromosomal NDM-1 and OXA-820 carbapenemases.</title>
        <authorList>
            <person name="Tian C."/>
            <person name="Xing M."/>
            <person name="Fu L."/>
            <person name="Xia D."/>
        </authorList>
    </citation>
    <scope>NUCLEOTIDE SEQUENCE</scope>
    <source>
        <strain evidence="10">TCM</strain>
    </source>
</reference>
<evidence type="ECO:0000256" key="6">
    <source>
        <dbReference type="ARBA" id="ARBA00022747"/>
    </source>
</evidence>
<keyword evidence="4" id="KW-0808">Transferase</keyword>
<sequence length="851" mass="97180">MPSEELQHRYPLNIGKKIGDFELFQTQLTTLNQFSEHGILSKKDFGKWRTQKCDAIIISRTPFLRTIAIGEDKSTGRITNRNWKKLSKDLLESKLNPTDTKIGYLTDGATTYWIAGGFDEVKLITRDDNKALPVKIDFNDKTFVSEFTYIVNNYDPDSGVVKSPTNVNPHALAKSVWQTIWRLKADRPEDCLATFVELFVYKFLNDLNLMQRDHIGTDVSIDYLLSLDKEYCFQYYMKNIRPYIKHLFPEGEDGLSIINGIVFQPTNKDHNYIFHELLKKFIKFGSLKNTDPEFKTKLYESFLQESDTTTTFGQFFTPRKIVGAIYDMAQVGRLSHGREICDPASGVGGFILEQMARDLQGQWVLSDDQMEPIHKWKALEIVPKTAILAKANALVHCGDLLADQPSRVPAFAKWLNEVFNCRSDTSLGALDDLSKDKYDLIISNPPYVVSGSADIGKLINNSPVRKEYFARKYSGVEGLFVQFIVQALKPNGDAWVLLPETFFMRTTDKVLRDWVYQNCELDLLALLPERTFFNTPKRVVVAHLKKRPVQLSPEALKKKLEKENVLLFAVSEIGESRDARRLPIAENDLEDLITAYKLHSVGAPIDPNVRRAVITQSINLYQSKSINIRHYWDKSVAQELGLLTEDEDPVTAKKSLDRKMESLESLIVKWQKEQASYPLPKTVKKFKKVKLGQEEIFELRIGKRVLKKDIYQKQTGIPLFSANVRKTFGFVEEANAGNLLYGGALWSIDSDFDSVGVAPGEVYSITDHCGQVEILVEGIEPRYLAQMIKQAGNDMGLNRDFRASLQTMADLEIELPVLEDGSYDYETMSEWSDFHEHLYKTEKELKKLLLN</sequence>
<dbReference type="EC" id="2.1.1.72" evidence="2"/>
<dbReference type="PANTHER" id="PTHR42933">
    <property type="entry name" value="SLR6095 PROTEIN"/>
    <property type="match status" value="1"/>
</dbReference>
<dbReference type="Gene3D" id="3.40.50.150">
    <property type="entry name" value="Vaccinia Virus protein VP39"/>
    <property type="match status" value="1"/>
</dbReference>
<dbReference type="REBASE" id="411020">
    <property type="entry name" value="M.AbapiWP2ORF2160P"/>
</dbReference>
<gene>
    <name evidence="10" type="ORF">MWH18_01075</name>
    <name evidence="9" type="ORF">WP2W18E11_02160</name>
</gene>
<dbReference type="InterPro" id="IPR002052">
    <property type="entry name" value="DNA_methylase_N6_adenine_CS"/>
</dbReference>
<dbReference type="GO" id="GO:0008170">
    <property type="term" value="F:N-methyltransferase activity"/>
    <property type="evidence" value="ECO:0007669"/>
    <property type="project" value="InterPro"/>
</dbReference>
<dbReference type="GO" id="GO:0009307">
    <property type="term" value="P:DNA restriction-modification system"/>
    <property type="evidence" value="ECO:0007669"/>
    <property type="project" value="UniProtKB-KW"/>
</dbReference>
<keyword evidence="3 10" id="KW-0489">Methyltransferase</keyword>
<dbReference type="AlphaFoldDB" id="A0A6H2VDR9"/>
<dbReference type="Proteomes" id="UP000515758">
    <property type="component" value="Chromosome"/>
</dbReference>
<keyword evidence="5" id="KW-0949">S-adenosyl-L-methionine</keyword>
<dbReference type="PRINTS" id="PR00507">
    <property type="entry name" value="N12N6MTFRASE"/>
</dbReference>
<dbReference type="GO" id="GO:0003677">
    <property type="term" value="F:DNA binding"/>
    <property type="evidence" value="ECO:0007669"/>
    <property type="project" value="InterPro"/>
</dbReference>
<evidence type="ECO:0000313" key="10">
    <source>
        <dbReference type="EMBL" id="USU94924.1"/>
    </source>
</evidence>
<dbReference type="InterPro" id="IPR029063">
    <property type="entry name" value="SAM-dependent_MTases_sf"/>
</dbReference>
<evidence type="ECO:0000256" key="4">
    <source>
        <dbReference type="ARBA" id="ARBA00022679"/>
    </source>
</evidence>
<dbReference type="SUPFAM" id="SSF53335">
    <property type="entry name" value="S-adenosyl-L-methionine-dependent methyltransferases"/>
    <property type="match status" value="1"/>
</dbReference>
<dbReference type="EMBL" id="CP095407">
    <property type="protein sequence ID" value="USU94924.1"/>
    <property type="molecule type" value="Genomic_DNA"/>
</dbReference>
<keyword evidence="6" id="KW-0680">Restriction system</keyword>
<comment type="catalytic activity">
    <reaction evidence="7">
        <text>a 2'-deoxyadenosine in DNA + S-adenosyl-L-methionine = an N(6)-methyl-2'-deoxyadenosine in DNA + S-adenosyl-L-homocysteine + H(+)</text>
        <dbReference type="Rhea" id="RHEA:15197"/>
        <dbReference type="Rhea" id="RHEA-COMP:12418"/>
        <dbReference type="Rhea" id="RHEA-COMP:12419"/>
        <dbReference type="ChEBI" id="CHEBI:15378"/>
        <dbReference type="ChEBI" id="CHEBI:57856"/>
        <dbReference type="ChEBI" id="CHEBI:59789"/>
        <dbReference type="ChEBI" id="CHEBI:90615"/>
        <dbReference type="ChEBI" id="CHEBI:90616"/>
        <dbReference type="EC" id="2.1.1.72"/>
    </reaction>
</comment>